<protein>
    <submittedName>
        <fullName evidence="1">Uncharacterized protein</fullName>
    </submittedName>
</protein>
<reference evidence="1 2" key="1">
    <citation type="journal article" date="2019" name="G3 (Bethesda)">
        <title>Sequencing of a Wild Apple (Malus baccata) Genome Unravels the Differences Between Cultivated and Wild Apple Species Regarding Disease Resistance and Cold Tolerance.</title>
        <authorList>
            <person name="Chen X."/>
        </authorList>
    </citation>
    <scope>NUCLEOTIDE SEQUENCE [LARGE SCALE GENOMIC DNA]</scope>
    <source>
        <strain evidence="2">cv. Shandingzi</strain>
        <tissue evidence="1">Leaves</tissue>
    </source>
</reference>
<organism evidence="1 2">
    <name type="scientific">Malus baccata</name>
    <name type="common">Siberian crab apple</name>
    <name type="synonym">Pyrus baccata</name>
    <dbReference type="NCBI Taxonomy" id="106549"/>
    <lineage>
        <taxon>Eukaryota</taxon>
        <taxon>Viridiplantae</taxon>
        <taxon>Streptophyta</taxon>
        <taxon>Embryophyta</taxon>
        <taxon>Tracheophyta</taxon>
        <taxon>Spermatophyta</taxon>
        <taxon>Magnoliopsida</taxon>
        <taxon>eudicotyledons</taxon>
        <taxon>Gunneridae</taxon>
        <taxon>Pentapetalae</taxon>
        <taxon>rosids</taxon>
        <taxon>fabids</taxon>
        <taxon>Rosales</taxon>
        <taxon>Rosaceae</taxon>
        <taxon>Amygdaloideae</taxon>
        <taxon>Maleae</taxon>
        <taxon>Malus</taxon>
    </lineage>
</organism>
<dbReference type="EMBL" id="VIEB01000693">
    <property type="protein sequence ID" value="TQD83119.1"/>
    <property type="molecule type" value="Genomic_DNA"/>
</dbReference>
<dbReference type="AlphaFoldDB" id="A0A540L9W5"/>
<name>A0A540L9W5_MALBA</name>
<dbReference type="Proteomes" id="UP000315295">
    <property type="component" value="Unassembled WGS sequence"/>
</dbReference>
<evidence type="ECO:0000313" key="2">
    <source>
        <dbReference type="Proteomes" id="UP000315295"/>
    </source>
</evidence>
<gene>
    <name evidence="1" type="ORF">C1H46_031350</name>
</gene>
<sequence length="147" mass="16552">MYQGRWRSIDPNYITYFPTTLRRQKVCSRVDQSWNPRSAAILKRPPHPVAIHKNGKSFPTAQLCPIPKVRDGFVGVRFNDYRIPAPNNPQLTIIQDSQSLCHCYTSRLDTISACHQQPPSPSLATTPANPILPPAIQLASTFIFTKP</sequence>
<accession>A0A540L9W5</accession>
<proteinExistence type="predicted"/>
<keyword evidence="2" id="KW-1185">Reference proteome</keyword>
<comment type="caution">
    <text evidence="1">The sequence shown here is derived from an EMBL/GenBank/DDBJ whole genome shotgun (WGS) entry which is preliminary data.</text>
</comment>
<evidence type="ECO:0000313" key="1">
    <source>
        <dbReference type="EMBL" id="TQD83119.1"/>
    </source>
</evidence>